<keyword evidence="10" id="KW-0067">ATP-binding</keyword>
<dbReference type="Gene3D" id="3.30.450.40">
    <property type="match status" value="1"/>
</dbReference>
<keyword evidence="5" id="KW-0288">FMN</keyword>
<dbReference type="Gene3D" id="3.30.565.10">
    <property type="entry name" value="Histidine kinase-like ATPase, C-terminal domain"/>
    <property type="match status" value="1"/>
</dbReference>
<reference evidence="14 15" key="1">
    <citation type="submission" date="2019-12" db="EMBL/GenBank/DDBJ databases">
        <title>Genomic-based taxomic classification of the family Erythrobacteraceae.</title>
        <authorList>
            <person name="Xu L."/>
        </authorList>
    </citation>
    <scope>NUCLEOTIDE SEQUENCE [LARGE SCALE GENOMIC DNA]</scope>
    <source>
        <strain evidence="14 15">MCCC 1A09965</strain>
    </source>
</reference>
<dbReference type="InterPro" id="IPR011102">
    <property type="entry name" value="Sig_transdc_His_kinase_HWE"/>
</dbReference>
<evidence type="ECO:0000256" key="7">
    <source>
        <dbReference type="ARBA" id="ARBA00022737"/>
    </source>
</evidence>
<dbReference type="SMART" id="SM00911">
    <property type="entry name" value="HWE_HK"/>
    <property type="match status" value="1"/>
</dbReference>
<evidence type="ECO:0000313" key="14">
    <source>
        <dbReference type="EMBL" id="MXO64086.1"/>
    </source>
</evidence>
<dbReference type="InterPro" id="IPR003018">
    <property type="entry name" value="GAF"/>
</dbReference>
<evidence type="ECO:0000256" key="6">
    <source>
        <dbReference type="ARBA" id="ARBA00022679"/>
    </source>
</evidence>
<evidence type="ECO:0000256" key="9">
    <source>
        <dbReference type="ARBA" id="ARBA00022777"/>
    </source>
</evidence>
<keyword evidence="7" id="KW-0677">Repeat</keyword>
<evidence type="ECO:0000256" key="4">
    <source>
        <dbReference type="ARBA" id="ARBA00022630"/>
    </source>
</evidence>
<keyword evidence="4" id="KW-0285">Flavoprotein</keyword>
<dbReference type="Pfam" id="PF07536">
    <property type="entry name" value="HWE_HK"/>
    <property type="match status" value="1"/>
</dbReference>
<keyword evidence="6" id="KW-0808">Transferase</keyword>
<dbReference type="AlphaFoldDB" id="A0A844YFW3"/>
<dbReference type="PROSITE" id="PS50112">
    <property type="entry name" value="PAS"/>
    <property type="match status" value="1"/>
</dbReference>
<dbReference type="SUPFAM" id="SSF55785">
    <property type="entry name" value="PYP-like sensor domain (PAS domain)"/>
    <property type="match status" value="1"/>
</dbReference>
<dbReference type="InterPro" id="IPR036890">
    <property type="entry name" value="HATPase_C_sf"/>
</dbReference>
<dbReference type="GO" id="GO:0006355">
    <property type="term" value="P:regulation of DNA-templated transcription"/>
    <property type="evidence" value="ECO:0007669"/>
    <property type="project" value="InterPro"/>
</dbReference>
<dbReference type="PROSITE" id="PS50113">
    <property type="entry name" value="PAC"/>
    <property type="match status" value="1"/>
</dbReference>
<keyword evidence="9" id="KW-0418">Kinase</keyword>
<evidence type="ECO:0000256" key="11">
    <source>
        <dbReference type="ARBA" id="ARBA00023026"/>
    </source>
</evidence>
<evidence type="ECO:0000256" key="3">
    <source>
        <dbReference type="ARBA" id="ARBA00022553"/>
    </source>
</evidence>
<keyword evidence="15" id="KW-1185">Reference proteome</keyword>
<name>A0A844YFW3_9SPHN</name>
<dbReference type="NCBIfam" id="TIGR00229">
    <property type="entry name" value="sensory_box"/>
    <property type="match status" value="1"/>
</dbReference>
<keyword evidence="3" id="KW-0597">Phosphoprotein</keyword>
<feature type="domain" description="PAS" evidence="12">
    <location>
        <begin position="9"/>
        <end position="80"/>
    </location>
</feature>
<evidence type="ECO:0000256" key="10">
    <source>
        <dbReference type="ARBA" id="ARBA00022840"/>
    </source>
</evidence>
<organism evidence="14 15">
    <name type="scientific">Qipengyuania oceanensis</name>
    <dbReference type="NCBI Taxonomy" id="1463597"/>
    <lineage>
        <taxon>Bacteria</taxon>
        <taxon>Pseudomonadati</taxon>
        <taxon>Pseudomonadota</taxon>
        <taxon>Alphaproteobacteria</taxon>
        <taxon>Sphingomonadales</taxon>
        <taxon>Erythrobacteraceae</taxon>
        <taxon>Qipengyuania</taxon>
    </lineage>
</organism>
<dbReference type="InterPro" id="IPR035965">
    <property type="entry name" value="PAS-like_dom_sf"/>
</dbReference>
<protein>
    <recommendedName>
        <fullName evidence="2">histidine kinase</fullName>
        <ecNumber evidence="2">2.7.13.3</ecNumber>
    </recommendedName>
</protein>
<dbReference type="SUPFAM" id="SSF55781">
    <property type="entry name" value="GAF domain-like"/>
    <property type="match status" value="1"/>
</dbReference>
<dbReference type="Pfam" id="PF13185">
    <property type="entry name" value="GAF_2"/>
    <property type="match status" value="1"/>
</dbReference>
<gene>
    <name evidence="14" type="ORF">GRI48_13865</name>
</gene>
<dbReference type="Pfam" id="PF00989">
    <property type="entry name" value="PAS"/>
    <property type="match status" value="1"/>
</dbReference>
<evidence type="ECO:0000256" key="8">
    <source>
        <dbReference type="ARBA" id="ARBA00022741"/>
    </source>
</evidence>
<evidence type="ECO:0000256" key="2">
    <source>
        <dbReference type="ARBA" id="ARBA00012438"/>
    </source>
</evidence>
<evidence type="ECO:0000313" key="15">
    <source>
        <dbReference type="Proteomes" id="UP000445582"/>
    </source>
</evidence>
<keyword evidence="11" id="KW-0843">Virulence</keyword>
<dbReference type="InterPro" id="IPR000700">
    <property type="entry name" value="PAS-assoc_C"/>
</dbReference>
<dbReference type="PANTHER" id="PTHR41523">
    <property type="entry name" value="TWO-COMPONENT SYSTEM SENSOR PROTEIN"/>
    <property type="match status" value="1"/>
</dbReference>
<feature type="domain" description="PAC" evidence="13">
    <location>
        <begin position="87"/>
        <end position="137"/>
    </location>
</feature>
<evidence type="ECO:0000259" key="12">
    <source>
        <dbReference type="PROSITE" id="PS50112"/>
    </source>
</evidence>
<sequence>MTRNTDVLWDSTLEGVLATALDAVVVMTPNGSIARWNSVAETTFGWTANEAEGCSLGELIVPLEHRQAHQEGLSRVAAGGEPHVLNRRIEITALHRDGHEFPVELSITTASTTAGEVYVGFIRDISERRNAERKVEHEAATNRLMFEVASMAADSESLDEALRKALAAICEITTWPVGHAFTVPAGNQKILRSSGIWFELRPGIADKIRRRTDEIEFTRGVGLPGTILECGAARWVTDTAKEDNFVRKDCGFRGAFGFPLKSSGRIVAILEFFSESPAKPDPGMLLIVQALGEQVGRVFERLQTHDHEKLLLHELNHRMKNIIAVVQAIAQQTFRSAKDVGDAQNVLQGRLTAIANAQDLLISKNIEGASLQKLIEGSLAGSGVDQQKVSICGPEIPVSSRNAVTISLAVHEMCTNSMKYGAFSNADGRVAIEWGIEELQESFFFSWTETGGPPVAPPTRKGFGSSLIEKGLASDLGGLITLDYRPEGLVCRFTGPAPEAFSKTPVQR</sequence>
<proteinExistence type="predicted"/>
<comment type="caution">
    <text evidence="14">The sequence shown here is derived from an EMBL/GenBank/DDBJ whole genome shotgun (WGS) entry which is preliminary data.</text>
</comment>
<dbReference type="Proteomes" id="UP000445582">
    <property type="component" value="Unassembled WGS sequence"/>
</dbReference>
<dbReference type="EC" id="2.7.13.3" evidence="2"/>
<evidence type="ECO:0000259" key="13">
    <source>
        <dbReference type="PROSITE" id="PS50113"/>
    </source>
</evidence>
<dbReference type="RefSeq" id="WP_160677573.1">
    <property type="nucleotide sequence ID" value="NZ_WTYN01000006.1"/>
</dbReference>
<dbReference type="OrthoDB" id="136506at2"/>
<dbReference type="GO" id="GO:0005524">
    <property type="term" value="F:ATP binding"/>
    <property type="evidence" value="ECO:0007669"/>
    <property type="project" value="UniProtKB-KW"/>
</dbReference>
<comment type="catalytic activity">
    <reaction evidence="1">
        <text>ATP + protein L-histidine = ADP + protein N-phospho-L-histidine.</text>
        <dbReference type="EC" id="2.7.13.3"/>
    </reaction>
</comment>
<dbReference type="InterPro" id="IPR029016">
    <property type="entry name" value="GAF-like_dom_sf"/>
</dbReference>
<dbReference type="Gene3D" id="3.30.450.20">
    <property type="entry name" value="PAS domain"/>
    <property type="match status" value="1"/>
</dbReference>
<dbReference type="InterPro" id="IPR013767">
    <property type="entry name" value="PAS_fold"/>
</dbReference>
<evidence type="ECO:0000256" key="1">
    <source>
        <dbReference type="ARBA" id="ARBA00000085"/>
    </source>
</evidence>
<dbReference type="EMBL" id="WTYN01000006">
    <property type="protein sequence ID" value="MXO64086.1"/>
    <property type="molecule type" value="Genomic_DNA"/>
</dbReference>
<evidence type="ECO:0000256" key="5">
    <source>
        <dbReference type="ARBA" id="ARBA00022643"/>
    </source>
</evidence>
<accession>A0A844YFW3</accession>
<dbReference type="GO" id="GO:0004673">
    <property type="term" value="F:protein histidine kinase activity"/>
    <property type="evidence" value="ECO:0007669"/>
    <property type="project" value="UniProtKB-EC"/>
</dbReference>
<dbReference type="CDD" id="cd00130">
    <property type="entry name" value="PAS"/>
    <property type="match status" value="1"/>
</dbReference>
<keyword evidence="8" id="KW-0547">Nucleotide-binding</keyword>
<dbReference type="InterPro" id="IPR000014">
    <property type="entry name" value="PAS"/>
</dbReference>
<dbReference type="PANTHER" id="PTHR41523:SF7">
    <property type="entry name" value="HISTIDINE KINASE"/>
    <property type="match status" value="1"/>
</dbReference>